<evidence type="ECO:0000256" key="1">
    <source>
        <dbReference type="ARBA" id="ARBA00007461"/>
    </source>
</evidence>
<dbReference type="Pfam" id="PF03665">
    <property type="entry name" value="UPF0172"/>
    <property type="match status" value="1"/>
</dbReference>
<dbReference type="OMA" id="PHCAING"/>
<organism evidence="3 4">
    <name type="scientific">Syncephalastrum racemosum</name>
    <name type="common">Filamentous fungus</name>
    <dbReference type="NCBI Taxonomy" id="13706"/>
    <lineage>
        <taxon>Eukaryota</taxon>
        <taxon>Fungi</taxon>
        <taxon>Fungi incertae sedis</taxon>
        <taxon>Mucoromycota</taxon>
        <taxon>Mucoromycotina</taxon>
        <taxon>Mucoromycetes</taxon>
        <taxon>Mucorales</taxon>
        <taxon>Syncephalastraceae</taxon>
        <taxon>Syncephalastrum</taxon>
    </lineage>
</organism>
<dbReference type="CDD" id="cd08060">
    <property type="entry name" value="MPN_UPF0172"/>
    <property type="match status" value="1"/>
</dbReference>
<protein>
    <recommendedName>
        <fullName evidence="2">MPN domain-containing protein</fullName>
    </recommendedName>
</protein>
<name>A0A1X2HAX8_SYNRA</name>
<dbReference type="AlphaFoldDB" id="A0A1X2HAX8"/>
<comment type="similarity">
    <text evidence="1">Belongs to the EMC8/EMC9 family.</text>
</comment>
<dbReference type="GO" id="GO:0072546">
    <property type="term" value="C:EMC complex"/>
    <property type="evidence" value="ECO:0007669"/>
    <property type="project" value="InterPro"/>
</dbReference>
<feature type="domain" description="MPN" evidence="2">
    <location>
        <begin position="4"/>
        <end position="141"/>
    </location>
</feature>
<dbReference type="PANTHER" id="PTHR12941">
    <property type="entry name" value="ER MEMBRANE PROTEIN COMPLEX"/>
    <property type="match status" value="1"/>
</dbReference>
<reference evidence="3 4" key="1">
    <citation type="submission" date="2016-07" db="EMBL/GenBank/DDBJ databases">
        <title>Pervasive Adenine N6-methylation of Active Genes in Fungi.</title>
        <authorList>
            <consortium name="DOE Joint Genome Institute"/>
            <person name="Mondo S.J."/>
            <person name="Dannebaum R.O."/>
            <person name="Kuo R.C."/>
            <person name="Labutti K."/>
            <person name="Haridas S."/>
            <person name="Kuo A."/>
            <person name="Salamov A."/>
            <person name="Ahrendt S.R."/>
            <person name="Lipzen A."/>
            <person name="Sullivan W."/>
            <person name="Andreopoulos W.B."/>
            <person name="Clum A."/>
            <person name="Lindquist E."/>
            <person name="Daum C."/>
            <person name="Ramamoorthy G.K."/>
            <person name="Gryganskyi A."/>
            <person name="Culley D."/>
            <person name="Magnuson J.K."/>
            <person name="James T.Y."/>
            <person name="O'Malley M.A."/>
            <person name="Stajich J.E."/>
            <person name="Spatafora J.W."/>
            <person name="Visel A."/>
            <person name="Grigoriev I.V."/>
        </authorList>
    </citation>
    <scope>NUCLEOTIDE SEQUENCE [LARGE SCALE GENOMIC DNA]</scope>
    <source>
        <strain evidence="3 4">NRRL 2496</strain>
    </source>
</reference>
<dbReference type="InterPro" id="IPR005366">
    <property type="entry name" value="EMC8/9"/>
</dbReference>
<proteinExistence type="inferred from homology"/>
<dbReference type="STRING" id="13706.A0A1X2HAX8"/>
<evidence type="ECO:0000259" key="2">
    <source>
        <dbReference type="PROSITE" id="PS50249"/>
    </source>
</evidence>
<dbReference type="PANTHER" id="PTHR12941:SF10">
    <property type="entry name" value="ER MEMBRANE PROTEIN COMPLEX SUBUNIT 8_9 HOMOLOG"/>
    <property type="match status" value="1"/>
</dbReference>
<evidence type="ECO:0000313" key="3">
    <source>
        <dbReference type="EMBL" id="ORY95795.1"/>
    </source>
</evidence>
<dbReference type="Gene3D" id="3.40.140.10">
    <property type="entry name" value="Cytidine Deaminase, domain 2"/>
    <property type="match status" value="1"/>
</dbReference>
<keyword evidence="4" id="KW-1185">Reference proteome</keyword>
<dbReference type="OrthoDB" id="194468at2759"/>
<gene>
    <name evidence="3" type="ORF">BCR43DRAFT_459701</name>
</gene>
<dbReference type="Proteomes" id="UP000242180">
    <property type="component" value="Unassembled WGS sequence"/>
</dbReference>
<comment type="caution">
    <text evidence="3">The sequence shown here is derived from an EMBL/GenBank/DDBJ whole genome shotgun (WGS) entry which is preliminary data.</text>
</comment>
<accession>A0A1X2HAX8</accession>
<sequence length="201" mass="22426">MSAITVTADAYALPLLHAAKYPHEQVCGVLLGEVTPQGAIHLKTGIPLFHHWTSLTPMLEVALRQADLYAAGKQLHVVGWYQANADERDSNLHETAIRVANTIRKNAGQAVVFNVNNRRLVNLEDMAQENPIVPYVYENNAWVGVKNPFSGKSSVTLTYDETYAKVRGMISSAKYNQIYDFDDHLDSVEHDWLAYPNSSSK</sequence>
<dbReference type="InterPro" id="IPR037518">
    <property type="entry name" value="MPN"/>
</dbReference>
<dbReference type="InParanoid" id="A0A1X2HAX8"/>
<evidence type="ECO:0000313" key="4">
    <source>
        <dbReference type="Proteomes" id="UP000242180"/>
    </source>
</evidence>
<dbReference type="PROSITE" id="PS50249">
    <property type="entry name" value="MPN"/>
    <property type="match status" value="1"/>
</dbReference>
<dbReference type="EMBL" id="MCGN01000006">
    <property type="protein sequence ID" value="ORY95795.1"/>
    <property type="molecule type" value="Genomic_DNA"/>
</dbReference>